<feature type="transmembrane region" description="Helical" evidence="1">
    <location>
        <begin position="7"/>
        <end position="25"/>
    </location>
</feature>
<sequence>MKKSPCLGEILSIMGALQLYLVSGYLESHFMMIFCIENLLSTLVVLMASAPFAIKSTAFKEVFQAQSEYLPFGLFAFGEYSSWYRGAGMISLKTAMATRGLCYPLSVVLMFMLSRVARENMLRNFGLILIILMNMYKSVKYSDEGFFDVFFGTIYLVLYVIFSVSSDFITVCMTNRNGLPKFLFASSFYIWICSLVALIDSGIGHNDIYTFIERNIYRSILLVIISSLSRILSAYYIQRFGIVAYSTTKISNYIYFIILRSMMGLEWSWRFEDTLFHLSIYFLILFFIDADESYERSLGFGM</sequence>
<keyword evidence="1" id="KW-0812">Transmembrane</keyword>
<feature type="transmembrane region" description="Helical" evidence="1">
    <location>
        <begin position="120"/>
        <end position="137"/>
    </location>
</feature>
<dbReference type="OrthoDB" id="2190809at2759"/>
<proteinExistence type="predicted"/>
<dbReference type="KEGG" id="ero:EROM_031330"/>
<feature type="transmembrane region" description="Helical" evidence="1">
    <location>
        <begin position="250"/>
        <end position="269"/>
    </location>
</feature>
<feature type="transmembrane region" description="Helical" evidence="1">
    <location>
        <begin position="216"/>
        <end position="238"/>
    </location>
</feature>
<keyword evidence="3" id="KW-1185">Reference proteome</keyword>
<protein>
    <submittedName>
        <fullName evidence="2">Uncharacterized protein</fullName>
    </submittedName>
</protein>
<dbReference type="AlphaFoldDB" id="I7ADU0"/>
<dbReference type="EMBL" id="CP003520">
    <property type="protein sequence ID" value="AFN82755.1"/>
    <property type="molecule type" value="Genomic_DNA"/>
</dbReference>
<feature type="transmembrane region" description="Helical" evidence="1">
    <location>
        <begin position="149"/>
        <end position="170"/>
    </location>
</feature>
<dbReference type="GeneID" id="20521047"/>
<evidence type="ECO:0000313" key="3">
    <source>
        <dbReference type="Proteomes" id="UP000010094"/>
    </source>
</evidence>
<evidence type="ECO:0000256" key="1">
    <source>
        <dbReference type="SAM" id="Phobius"/>
    </source>
</evidence>
<dbReference type="HOGENOM" id="CLU_921426_0_0_1"/>
<feature type="transmembrane region" description="Helical" evidence="1">
    <location>
        <begin position="275"/>
        <end position="294"/>
    </location>
</feature>
<feature type="transmembrane region" description="Helical" evidence="1">
    <location>
        <begin position="31"/>
        <end position="54"/>
    </location>
</feature>
<dbReference type="Proteomes" id="UP000010094">
    <property type="component" value="Chromosome III"/>
</dbReference>
<keyword evidence="1" id="KW-1133">Transmembrane helix</keyword>
<dbReference type="RefSeq" id="XP_009264252.1">
    <property type="nucleotide sequence ID" value="XM_009265977.1"/>
</dbReference>
<feature type="transmembrane region" description="Helical" evidence="1">
    <location>
        <begin position="182"/>
        <end position="204"/>
    </location>
</feature>
<accession>I7ADU0</accession>
<reference evidence="2 3" key="1">
    <citation type="journal article" date="2012" name="Proc. Natl. Acad. Sci. U.S.A.">
        <title>Gain and loss of multiple functionally related, horizontally transferred genes in the reduced genomes of two microsporidian parasites.</title>
        <authorList>
            <person name="Pombert J.-F."/>
            <person name="Selman M."/>
            <person name="Burki F."/>
            <person name="Bardell F.T."/>
            <person name="Farinelli L."/>
            <person name="Solter L.F."/>
            <person name="Whitman D.W."/>
            <person name="Weiss L.M."/>
            <person name="Corradi N."/>
            <person name="Keeling P.J."/>
        </authorList>
    </citation>
    <scope>NUCLEOTIDE SEQUENCE [LARGE SCALE GENOMIC DNA]</scope>
    <source>
        <strain evidence="2 3">SJ-2008</strain>
    </source>
</reference>
<gene>
    <name evidence="2" type="ordered locus">EROM_031330</name>
</gene>
<evidence type="ECO:0000313" key="2">
    <source>
        <dbReference type="EMBL" id="AFN82755.1"/>
    </source>
</evidence>
<organism evidence="2 3">
    <name type="scientific">Encephalitozoon romaleae (strain SJ-2008)</name>
    <name type="common">Microsporidian parasite</name>
    <dbReference type="NCBI Taxonomy" id="1178016"/>
    <lineage>
        <taxon>Eukaryota</taxon>
        <taxon>Fungi</taxon>
        <taxon>Fungi incertae sedis</taxon>
        <taxon>Microsporidia</taxon>
        <taxon>Unikaryonidae</taxon>
        <taxon>Encephalitozoon</taxon>
    </lineage>
</organism>
<dbReference type="VEuPathDB" id="MicrosporidiaDB:EROM_031330"/>
<name>I7ADU0_ENCRO</name>
<keyword evidence="1" id="KW-0472">Membrane</keyword>